<proteinExistence type="predicted"/>
<evidence type="ECO:0000256" key="4">
    <source>
        <dbReference type="ARBA" id="ARBA00022840"/>
    </source>
</evidence>
<evidence type="ECO:0000256" key="3">
    <source>
        <dbReference type="ARBA" id="ARBA00022806"/>
    </source>
</evidence>
<evidence type="ECO:0000313" key="7">
    <source>
        <dbReference type="EMBL" id="MFD0855068.1"/>
    </source>
</evidence>
<evidence type="ECO:0000256" key="1">
    <source>
        <dbReference type="ARBA" id="ARBA00022741"/>
    </source>
</evidence>
<keyword evidence="2 5" id="KW-0378">Hydrolase</keyword>
<dbReference type="PROSITE" id="PS51198">
    <property type="entry name" value="UVRD_HELICASE_ATP_BIND"/>
    <property type="match status" value="1"/>
</dbReference>
<gene>
    <name evidence="7" type="ORF">ACFQ07_22695</name>
</gene>
<dbReference type="InterPro" id="IPR027417">
    <property type="entry name" value="P-loop_NTPase"/>
</dbReference>
<keyword evidence="4 5" id="KW-0067">ATP-binding</keyword>
<reference evidence="8" key="1">
    <citation type="journal article" date="2019" name="Int. J. Syst. Evol. Microbiol.">
        <title>The Global Catalogue of Microorganisms (GCM) 10K type strain sequencing project: providing services to taxonomists for standard genome sequencing and annotation.</title>
        <authorList>
            <consortium name="The Broad Institute Genomics Platform"/>
            <consortium name="The Broad Institute Genome Sequencing Center for Infectious Disease"/>
            <person name="Wu L."/>
            <person name="Ma J."/>
        </authorList>
    </citation>
    <scope>NUCLEOTIDE SEQUENCE [LARGE SCALE GENOMIC DNA]</scope>
    <source>
        <strain evidence="8">JCM 31696</strain>
    </source>
</reference>
<keyword evidence="3 5" id="KW-0347">Helicase</keyword>
<dbReference type="InterPro" id="IPR014016">
    <property type="entry name" value="UvrD-like_ATP-bd"/>
</dbReference>
<dbReference type="Gene3D" id="3.40.50.300">
    <property type="entry name" value="P-loop containing nucleotide triphosphate hydrolases"/>
    <property type="match status" value="1"/>
</dbReference>
<name>A0ABW3CL00_9ACTN</name>
<comment type="caution">
    <text evidence="7">The sequence shown here is derived from an EMBL/GenBank/DDBJ whole genome shotgun (WGS) entry which is preliminary data.</text>
</comment>
<sequence>MRRTPGQVVFVDGPEDLRDILAHPFDTWRIFLHPVQRKVALRPSYNGPAQVTGGAGTGKTVTALHRARHLALKGGKRILLTTFTKNLAEALDRQLTMLVEDAAVRERVSVKHIDSVSYGIVARHRRPGIASNDLADQMWEDAADGLPYSATFLRREWEHVVLAQDLQSEDEYLACSRIGRGVPLSKAQRSVVWTAMSGVVEGLRKEGKSLFPQLANEAADLVSEPEYDHVIIDEAQDMHPTHWRLLRRLVASGPDDLFIVGDPHQRIYDSHVSLGSLGINVRGRSTKLKLNYRTTQEILTWAVPLLGLVPAQGLDDSADTLDGYRSPMHGRRPSV</sequence>
<dbReference type="InterPro" id="IPR000212">
    <property type="entry name" value="DNA_helicase_UvrD/REP"/>
</dbReference>
<dbReference type="SUPFAM" id="SSF52540">
    <property type="entry name" value="P-loop containing nucleoside triphosphate hydrolases"/>
    <property type="match status" value="1"/>
</dbReference>
<evidence type="ECO:0000259" key="6">
    <source>
        <dbReference type="PROSITE" id="PS51198"/>
    </source>
</evidence>
<feature type="domain" description="UvrD-like helicase ATP-binding" evidence="6">
    <location>
        <begin position="32"/>
        <end position="295"/>
    </location>
</feature>
<evidence type="ECO:0000256" key="2">
    <source>
        <dbReference type="ARBA" id="ARBA00022801"/>
    </source>
</evidence>
<keyword evidence="1 5" id="KW-0547">Nucleotide-binding</keyword>
<accession>A0ABW3CL00</accession>
<evidence type="ECO:0000256" key="5">
    <source>
        <dbReference type="PROSITE-ProRule" id="PRU00560"/>
    </source>
</evidence>
<dbReference type="Proteomes" id="UP001597083">
    <property type="component" value="Unassembled WGS sequence"/>
</dbReference>
<dbReference type="PANTHER" id="PTHR11070">
    <property type="entry name" value="UVRD / RECB / PCRA DNA HELICASE FAMILY MEMBER"/>
    <property type="match status" value="1"/>
</dbReference>
<protein>
    <submittedName>
        <fullName evidence="7">UvrD-helicase domain-containing protein</fullName>
    </submittedName>
</protein>
<feature type="non-terminal residue" evidence="7">
    <location>
        <position position="335"/>
    </location>
</feature>
<organism evidence="7 8">
    <name type="scientific">Actinomadura adrarensis</name>
    <dbReference type="NCBI Taxonomy" id="1819600"/>
    <lineage>
        <taxon>Bacteria</taxon>
        <taxon>Bacillati</taxon>
        <taxon>Actinomycetota</taxon>
        <taxon>Actinomycetes</taxon>
        <taxon>Streptosporangiales</taxon>
        <taxon>Thermomonosporaceae</taxon>
        <taxon>Actinomadura</taxon>
    </lineage>
</organism>
<dbReference type="EMBL" id="JBHTIR010003352">
    <property type="protein sequence ID" value="MFD0855068.1"/>
    <property type="molecule type" value="Genomic_DNA"/>
</dbReference>
<feature type="binding site" evidence="5">
    <location>
        <begin position="53"/>
        <end position="60"/>
    </location>
    <ligand>
        <name>ATP</name>
        <dbReference type="ChEBI" id="CHEBI:30616"/>
    </ligand>
</feature>
<dbReference type="Pfam" id="PF13245">
    <property type="entry name" value="AAA_19"/>
    <property type="match status" value="1"/>
</dbReference>
<evidence type="ECO:0000313" key="8">
    <source>
        <dbReference type="Proteomes" id="UP001597083"/>
    </source>
</evidence>
<keyword evidence="8" id="KW-1185">Reference proteome</keyword>
<dbReference type="PANTHER" id="PTHR11070:SF45">
    <property type="entry name" value="DNA 3'-5' HELICASE"/>
    <property type="match status" value="1"/>
</dbReference>